<evidence type="ECO:0000256" key="6">
    <source>
        <dbReference type="ARBA" id="ARBA00022962"/>
    </source>
</evidence>
<comment type="function">
    <text evidence="7">Catalyzes the ATP-dependent amidation of the two carboxylate groups at positions a and c of cobyrinate, using either L-glutamine or ammonia as the nitrogen source.</text>
</comment>
<organism evidence="10 11">
    <name type="scientific">Dehalobacterium formicoaceticum</name>
    <dbReference type="NCBI Taxonomy" id="51515"/>
    <lineage>
        <taxon>Bacteria</taxon>
        <taxon>Bacillati</taxon>
        <taxon>Bacillota</taxon>
        <taxon>Clostridia</taxon>
        <taxon>Eubacteriales</taxon>
        <taxon>Peptococcaceae</taxon>
        <taxon>Dehalobacterium</taxon>
    </lineage>
</organism>
<dbReference type="Gene3D" id="3.40.50.880">
    <property type="match status" value="1"/>
</dbReference>
<comment type="caution">
    <text evidence="10">The sequence shown here is derived from an EMBL/GenBank/DDBJ whole genome shotgun (WGS) entry which is preliminary data.</text>
</comment>
<evidence type="ECO:0000256" key="1">
    <source>
        <dbReference type="ARBA" id="ARBA00001946"/>
    </source>
</evidence>
<dbReference type="InterPro" id="IPR011698">
    <property type="entry name" value="GATase_3"/>
</dbReference>
<dbReference type="PROSITE" id="PS51274">
    <property type="entry name" value="GATASE_COBBQ"/>
    <property type="match status" value="1"/>
</dbReference>
<feature type="site" description="Increases nucleophilicity of active site Cys" evidence="7">
    <location>
        <position position="441"/>
    </location>
</feature>
<evidence type="ECO:0000256" key="4">
    <source>
        <dbReference type="ARBA" id="ARBA00022840"/>
    </source>
</evidence>
<protein>
    <recommendedName>
        <fullName evidence="7">Cobyrinate a,c-diamide synthase</fullName>
        <ecNumber evidence="7">6.3.5.11</ecNumber>
    </recommendedName>
    <alternativeName>
        <fullName evidence="7">Cobyrinic acid a,c-diamide synthetase</fullName>
    </alternativeName>
</protein>
<evidence type="ECO:0000259" key="8">
    <source>
        <dbReference type="Pfam" id="PF01656"/>
    </source>
</evidence>
<dbReference type="CDD" id="cd05388">
    <property type="entry name" value="CobB_N"/>
    <property type="match status" value="1"/>
</dbReference>
<evidence type="ECO:0000313" key="10">
    <source>
        <dbReference type="EMBL" id="MCR6544775.1"/>
    </source>
</evidence>
<comment type="catalytic activity">
    <reaction evidence="7">
        <text>cob(II)yrinate + 2 L-glutamine + 2 ATP + 2 H2O = cob(II)yrinate a,c diamide + 2 L-glutamate + 2 ADP + 2 phosphate + 2 H(+)</text>
        <dbReference type="Rhea" id="RHEA:26289"/>
        <dbReference type="ChEBI" id="CHEBI:15377"/>
        <dbReference type="ChEBI" id="CHEBI:15378"/>
        <dbReference type="ChEBI" id="CHEBI:29985"/>
        <dbReference type="ChEBI" id="CHEBI:30616"/>
        <dbReference type="ChEBI" id="CHEBI:43474"/>
        <dbReference type="ChEBI" id="CHEBI:58359"/>
        <dbReference type="ChEBI" id="CHEBI:58537"/>
        <dbReference type="ChEBI" id="CHEBI:58894"/>
        <dbReference type="ChEBI" id="CHEBI:456216"/>
        <dbReference type="EC" id="6.3.5.11"/>
    </reaction>
</comment>
<dbReference type="InterPro" id="IPR004484">
    <property type="entry name" value="CbiA/CobB_synth"/>
</dbReference>
<evidence type="ECO:0000259" key="9">
    <source>
        <dbReference type="Pfam" id="PF07685"/>
    </source>
</evidence>
<proteinExistence type="inferred from homology"/>
<dbReference type="Pfam" id="PF01656">
    <property type="entry name" value="CbiA"/>
    <property type="match status" value="1"/>
</dbReference>
<keyword evidence="3 7" id="KW-0547">Nucleotide-binding</keyword>
<evidence type="ECO:0000313" key="11">
    <source>
        <dbReference type="Proteomes" id="UP001524944"/>
    </source>
</evidence>
<keyword evidence="5 7" id="KW-0460">Magnesium</keyword>
<dbReference type="SUPFAM" id="SSF52540">
    <property type="entry name" value="P-loop containing nucleoside triphosphate hydrolases"/>
    <property type="match status" value="1"/>
</dbReference>
<keyword evidence="4 7" id="KW-0067">ATP-binding</keyword>
<comment type="similarity">
    <text evidence="7">Belongs to the CobB/CbiA family.</text>
</comment>
<feature type="domain" description="CobQ/CobB/MinD/ParA nucleotide binding" evidence="8">
    <location>
        <begin position="12"/>
        <end position="197"/>
    </location>
</feature>
<comment type="cofactor">
    <cofactor evidence="1 7">
        <name>Mg(2+)</name>
        <dbReference type="ChEBI" id="CHEBI:18420"/>
    </cofactor>
</comment>
<dbReference type="NCBIfam" id="TIGR00379">
    <property type="entry name" value="cobB"/>
    <property type="match status" value="1"/>
</dbReference>
<dbReference type="EMBL" id="JANPWE010000002">
    <property type="protein sequence ID" value="MCR6544775.1"/>
    <property type="molecule type" value="Genomic_DNA"/>
</dbReference>
<comment type="miscellaneous">
    <text evidence="7">The a and c carboxylates of cobyrinate are activated for nucleophilic attack via formation of a phosphorylated intermediate by ATP. CbiA catalyzes first the amidation of the c-carboxylate, and then that of the a-carboxylate.</text>
</comment>
<name>A0ABT1Y1M0_9FIRM</name>
<sequence>MDKGIGQKIPRLVIAAPSSGSGKTTFSMGLMAAFCRRGLKVQPFKVGPDYIDPAFHTGITGRNSINLDGWMLEEPVLRQLFAKGSQGADLSIVEGVMGLYDGYGADPMEGSTAGMAKILQAPVILIMTIDAMAASAAAIAYGLKEFGPVNLKGIVINKPSSPHHYQIVKDAIEKYAGVQVLGFLPKTTDIELKSRHLGLVQSSETENLPEIVDVLADLIEENIDLDLLLKVAEDASPWEFEIPASPDIRKAEFKIAVARDQAFSFYYHENLSMLCRLGAELVFFSPIRDKALPRDSCGIYIGGGYPEVFAPEIAANTALMQDIKEKAEQGMPIYGECGGYMYLNKNFTNDAGEIFPFVGIFDGEAVMTNRLQNFGYLEVLGLTDTVLFEKGERIKAHEFHKSKILRTDDNFCMQGEKVKNGAKTEWHCGRKYKNVFGMYPHIYFPANEKFAINFVRHCREYAGLR</sequence>
<dbReference type="InterPro" id="IPR027417">
    <property type="entry name" value="P-loop_NTPase"/>
</dbReference>
<reference evidence="10 11" key="1">
    <citation type="submission" date="2022-08" db="EMBL/GenBank/DDBJ databases">
        <title>Proteogenomics of the novel Dehalobacterium formicoaceticum strain EZ94 highlights a key role of methyltransferases during anaerobic dichloromethane degradation.</title>
        <authorList>
            <person name="Wasmund K."/>
        </authorList>
    </citation>
    <scope>NUCLEOTIDE SEQUENCE [LARGE SCALE GENOMIC DNA]</scope>
    <source>
        <strain evidence="10 11">EZ94</strain>
    </source>
</reference>
<dbReference type="PANTHER" id="PTHR43873">
    <property type="entry name" value="COBYRINATE A,C-DIAMIDE SYNTHASE"/>
    <property type="match status" value="1"/>
</dbReference>
<dbReference type="PANTHER" id="PTHR43873:SF1">
    <property type="entry name" value="COBYRINATE A,C-DIAMIDE SYNTHASE"/>
    <property type="match status" value="1"/>
</dbReference>
<keyword evidence="6 7" id="KW-0315">Glutamine amidotransferase</keyword>
<comment type="domain">
    <text evidence="7">Comprises of two domains. The C-terminal domain contains the binding site for glutamine and catalyzes the hydrolysis of this substrate to glutamate and ammonia. The N-terminal domain is anticipated to bind ATP and cobyrinate and catalyzes the ultimate synthesis of the diamide product. The ammonia produced via the glutaminase domain is probably translocated to the adjacent domain via a molecular tunnel, where it reacts with an activated intermediate.</text>
</comment>
<evidence type="ECO:0000256" key="2">
    <source>
        <dbReference type="ARBA" id="ARBA00022598"/>
    </source>
</evidence>
<dbReference type="RefSeq" id="WP_257912325.1">
    <property type="nucleotide sequence ID" value="NZ_JANPWE010000002.1"/>
</dbReference>
<evidence type="ECO:0000256" key="3">
    <source>
        <dbReference type="ARBA" id="ARBA00022741"/>
    </source>
</evidence>
<dbReference type="InterPro" id="IPR029062">
    <property type="entry name" value="Class_I_gatase-like"/>
</dbReference>
<gene>
    <name evidence="7" type="primary">cbiA</name>
    <name evidence="10" type="ORF">NVS47_04465</name>
</gene>
<dbReference type="Gene3D" id="3.40.50.300">
    <property type="entry name" value="P-loop containing nucleotide triphosphate hydrolases"/>
    <property type="match status" value="1"/>
</dbReference>
<dbReference type="SUPFAM" id="SSF52317">
    <property type="entry name" value="Class I glutamine amidotransferase-like"/>
    <property type="match status" value="1"/>
</dbReference>
<dbReference type="CDD" id="cd03130">
    <property type="entry name" value="GATase1_CobB"/>
    <property type="match status" value="1"/>
</dbReference>
<dbReference type="HAMAP" id="MF_00027">
    <property type="entry name" value="CobB_CbiA"/>
    <property type="match status" value="1"/>
</dbReference>
<comment type="pathway">
    <text evidence="7">Cofactor biosynthesis; adenosylcobalamin biosynthesis; cob(II)yrinate a,c-diamide from sirohydrochlorin (anaerobic route): step 10/10.</text>
</comment>
<keyword evidence="11" id="KW-1185">Reference proteome</keyword>
<feature type="domain" description="CobB/CobQ-like glutamine amidotransferase" evidence="9">
    <location>
        <begin position="254"/>
        <end position="447"/>
    </location>
</feature>
<dbReference type="Pfam" id="PF07685">
    <property type="entry name" value="GATase_3"/>
    <property type="match status" value="1"/>
</dbReference>
<evidence type="ECO:0000256" key="7">
    <source>
        <dbReference type="HAMAP-Rule" id="MF_00027"/>
    </source>
</evidence>
<dbReference type="InterPro" id="IPR002586">
    <property type="entry name" value="CobQ/CobB/MinD/ParA_Nub-bd_dom"/>
</dbReference>
<accession>A0ABT1Y1M0</accession>
<evidence type="ECO:0000256" key="5">
    <source>
        <dbReference type="ARBA" id="ARBA00022842"/>
    </source>
</evidence>
<dbReference type="EC" id="6.3.5.11" evidence="7"/>
<keyword evidence="7" id="KW-0169">Cobalamin biosynthesis</keyword>
<dbReference type="Proteomes" id="UP001524944">
    <property type="component" value="Unassembled WGS sequence"/>
</dbReference>
<keyword evidence="2 7" id="KW-0436">Ligase</keyword>
<dbReference type="NCBIfam" id="NF002204">
    <property type="entry name" value="PRK01077.1"/>
    <property type="match status" value="1"/>
</dbReference>
<feature type="active site" description="Nucleophile" evidence="7">
    <location>
        <position position="337"/>
    </location>
</feature>